<protein>
    <submittedName>
        <fullName evidence="4">Unconventional myosin-VIIb</fullName>
    </submittedName>
</protein>
<organism evidence="4 5">
    <name type="scientific">Liparis tanakae</name>
    <name type="common">Tanaka's snailfish</name>
    <dbReference type="NCBI Taxonomy" id="230148"/>
    <lineage>
        <taxon>Eukaryota</taxon>
        <taxon>Metazoa</taxon>
        <taxon>Chordata</taxon>
        <taxon>Craniata</taxon>
        <taxon>Vertebrata</taxon>
        <taxon>Euteleostomi</taxon>
        <taxon>Actinopterygii</taxon>
        <taxon>Neopterygii</taxon>
        <taxon>Teleostei</taxon>
        <taxon>Neoteleostei</taxon>
        <taxon>Acanthomorphata</taxon>
        <taxon>Eupercaria</taxon>
        <taxon>Perciformes</taxon>
        <taxon>Cottioidei</taxon>
        <taxon>Cottales</taxon>
        <taxon>Liparidae</taxon>
        <taxon>Liparis</taxon>
    </lineage>
</organism>
<proteinExistence type="predicted"/>
<dbReference type="InterPro" id="IPR001452">
    <property type="entry name" value="SH3_domain"/>
</dbReference>
<dbReference type="Proteomes" id="UP000314294">
    <property type="component" value="Unassembled WGS sequence"/>
</dbReference>
<evidence type="ECO:0000256" key="2">
    <source>
        <dbReference type="PROSITE-ProRule" id="PRU00192"/>
    </source>
</evidence>
<dbReference type="PROSITE" id="PS50002">
    <property type="entry name" value="SH3"/>
    <property type="match status" value="1"/>
</dbReference>
<gene>
    <name evidence="4" type="primary">MYO7B_1</name>
    <name evidence="4" type="ORF">EYF80_035790</name>
</gene>
<dbReference type="InterPro" id="IPR051567">
    <property type="entry name" value="Unconventional_Myosin_ATPase"/>
</dbReference>
<dbReference type="PANTHER" id="PTHR22692">
    <property type="entry name" value="MYOSIN VII, XV"/>
    <property type="match status" value="1"/>
</dbReference>
<keyword evidence="5" id="KW-1185">Reference proteome</keyword>
<sequence>MAALIERNLDGLRQRSVYAMARQDASRQDDPTFQVCKRGDLLLVEKDKTGSPGKDWMNVTNQRTSASGAVHKDTVQFLPTLEKPTDVMMELLSPGQRKPSTTQNAMHRNETVAPTSLKEFAFENFR</sequence>
<evidence type="ECO:0000313" key="4">
    <source>
        <dbReference type="EMBL" id="TNN54022.1"/>
    </source>
</evidence>
<keyword evidence="1 2" id="KW-0728">SH3 domain</keyword>
<reference evidence="4 5" key="1">
    <citation type="submission" date="2019-03" db="EMBL/GenBank/DDBJ databases">
        <title>First draft genome of Liparis tanakae, snailfish: a comprehensive survey of snailfish specific genes.</title>
        <authorList>
            <person name="Kim W."/>
            <person name="Song I."/>
            <person name="Jeong J.-H."/>
            <person name="Kim D."/>
            <person name="Kim S."/>
            <person name="Ryu S."/>
            <person name="Song J.Y."/>
            <person name="Lee S.K."/>
        </authorList>
    </citation>
    <scope>NUCLEOTIDE SEQUENCE [LARGE SCALE GENOMIC DNA]</scope>
    <source>
        <tissue evidence="4">Muscle</tissue>
    </source>
</reference>
<dbReference type="AlphaFoldDB" id="A0A4Z2GMY8"/>
<feature type="domain" description="SH3" evidence="3">
    <location>
        <begin position="12"/>
        <end position="80"/>
    </location>
</feature>
<dbReference type="OrthoDB" id="6108017at2759"/>
<dbReference type="Gene3D" id="2.30.30.40">
    <property type="entry name" value="SH3 Domains"/>
    <property type="match status" value="1"/>
</dbReference>
<dbReference type="EMBL" id="SRLO01000499">
    <property type="protein sequence ID" value="TNN54022.1"/>
    <property type="molecule type" value="Genomic_DNA"/>
</dbReference>
<name>A0A4Z2GMY8_9TELE</name>
<dbReference type="PANTHER" id="PTHR22692:SF24">
    <property type="entry name" value="MYOSIN VIIB"/>
    <property type="match status" value="1"/>
</dbReference>
<evidence type="ECO:0000313" key="5">
    <source>
        <dbReference type="Proteomes" id="UP000314294"/>
    </source>
</evidence>
<evidence type="ECO:0000256" key="1">
    <source>
        <dbReference type="ARBA" id="ARBA00022443"/>
    </source>
</evidence>
<comment type="caution">
    <text evidence="4">The sequence shown here is derived from an EMBL/GenBank/DDBJ whole genome shotgun (WGS) entry which is preliminary data.</text>
</comment>
<accession>A0A4Z2GMY8</accession>
<evidence type="ECO:0000259" key="3">
    <source>
        <dbReference type="PROSITE" id="PS50002"/>
    </source>
</evidence>